<proteinExistence type="predicted"/>
<organism evidence="1 2">
    <name type="scientific">Micromonospora sagamiensis</name>
    <dbReference type="NCBI Taxonomy" id="47875"/>
    <lineage>
        <taxon>Bacteria</taxon>
        <taxon>Bacillati</taxon>
        <taxon>Actinomycetota</taxon>
        <taxon>Actinomycetes</taxon>
        <taxon>Micromonosporales</taxon>
        <taxon>Micromonosporaceae</taxon>
        <taxon>Micromonospora</taxon>
    </lineage>
</organism>
<dbReference type="Proteomes" id="UP000319728">
    <property type="component" value="Unassembled WGS sequence"/>
</dbReference>
<comment type="caution">
    <text evidence="1">The sequence shown here is derived from an EMBL/GenBank/DDBJ whole genome shotgun (WGS) entry which is preliminary data.</text>
</comment>
<evidence type="ECO:0008006" key="3">
    <source>
        <dbReference type="Google" id="ProtNLM"/>
    </source>
</evidence>
<dbReference type="RefSeq" id="WP_145819697.1">
    <property type="nucleotide sequence ID" value="NZ_AP023438.1"/>
</dbReference>
<reference evidence="1 2" key="1">
    <citation type="submission" date="2019-07" db="EMBL/GenBank/DDBJ databases">
        <title>R&amp;d 2014.</title>
        <authorList>
            <person name="Klenk H.-P."/>
        </authorList>
    </citation>
    <scope>NUCLEOTIDE SEQUENCE [LARGE SCALE GENOMIC DNA]</scope>
    <source>
        <strain evidence="1 2">DSM 43912</strain>
    </source>
</reference>
<keyword evidence="2" id="KW-1185">Reference proteome</keyword>
<protein>
    <recommendedName>
        <fullName evidence="3">Arylsulfotransferase ASST</fullName>
    </recommendedName>
</protein>
<gene>
    <name evidence="1" type="ORF">JD81_04668</name>
</gene>
<sequence>MGGGRTRFRRVPPEAPRTRFSARYDRFADAFGVDRIVGRWELARATDTPPPTPWNGTPYAVGDLPAELSFVTSTSNGIVVWSDGRPRMISPGRHFGLTLRGERLYAFQITGRHGRVISLPLSAGHIPEPGTGWRMVTHLYGLNRWIHQIDFVDDELILTDTLRNRLLCYPAVERTIGRHCSTRHRTIQLTPDDRKGRLSPHYRHFNSIYRNADTIFVMAHNHYAGTGRKSDVWLLDEEFRLRDIVPAGGSCCHNVVLHERGMLVCRSVEQTVALDGVDLLTTEGFGRGLAYDGRHLLVGASVFAEEYADRDHDNGFIDVYAADFTPLGRVVFPRSSIRDIRLLTGDRGLGNHGR</sequence>
<dbReference type="AlphaFoldDB" id="A0A562WLP4"/>
<evidence type="ECO:0000313" key="1">
    <source>
        <dbReference type="EMBL" id="TWJ31116.1"/>
    </source>
</evidence>
<evidence type="ECO:0000313" key="2">
    <source>
        <dbReference type="Proteomes" id="UP000319728"/>
    </source>
</evidence>
<name>A0A562WLP4_9ACTN</name>
<dbReference type="OrthoDB" id="9804907at2"/>
<dbReference type="EMBL" id="VLLP01000001">
    <property type="protein sequence ID" value="TWJ31116.1"/>
    <property type="molecule type" value="Genomic_DNA"/>
</dbReference>
<accession>A0A562WLP4</accession>